<dbReference type="Proteomes" id="UP001159405">
    <property type="component" value="Unassembled WGS sequence"/>
</dbReference>
<evidence type="ECO:0000313" key="2">
    <source>
        <dbReference type="EMBL" id="CAH3122476.1"/>
    </source>
</evidence>
<keyword evidence="3" id="KW-1185">Reference proteome</keyword>
<reference evidence="2 3" key="1">
    <citation type="submission" date="2022-05" db="EMBL/GenBank/DDBJ databases">
        <authorList>
            <consortium name="Genoscope - CEA"/>
            <person name="William W."/>
        </authorList>
    </citation>
    <scope>NUCLEOTIDE SEQUENCE [LARGE SCALE GENOMIC DNA]</scope>
</reference>
<organism evidence="2 3">
    <name type="scientific">Porites lobata</name>
    <dbReference type="NCBI Taxonomy" id="104759"/>
    <lineage>
        <taxon>Eukaryota</taxon>
        <taxon>Metazoa</taxon>
        <taxon>Cnidaria</taxon>
        <taxon>Anthozoa</taxon>
        <taxon>Hexacorallia</taxon>
        <taxon>Scleractinia</taxon>
        <taxon>Fungiina</taxon>
        <taxon>Poritidae</taxon>
        <taxon>Porites</taxon>
    </lineage>
</organism>
<feature type="domain" description="Integrator complex subunit 7 C-terminal" evidence="1">
    <location>
        <begin position="19"/>
        <end position="121"/>
    </location>
</feature>
<proteinExistence type="predicted"/>
<gene>
    <name evidence="2" type="ORF">PLOB_00029405</name>
</gene>
<sequence length="146" mass="16618">MSHSGFHDFPEGAVYFPEILFSSQQATFIKVEGVIERSQKLGQSIVRSVNTIFYDITWRAKDRKQQPMDGKDRIYHVTSLDQTVVPHHDYFSAQFLLQFSTQSIYHVTVSSSVIDSSGILWNTGPQNSLQVKTTDSASRKQRTSRS</sequence>
<dbReference type="InterPro" id="IPR054519">
    <property type="entry name" value="INTS7_C"/>
</dbReference>
<evidence type="ECO:0000259" key="1">
    <source>
        <dbReference type="Pfam" id="PF22965"/>
    </source>
</evidence>
<dbReference type="Pfam" id="PF22965">
    <property type="entry name" value="INTS7_C"/>
    <property type="match status" value="1"/>
</dbReference>
<name>A0ABN8NUA3_9CNID</name>
<accession>A0ABN8NUA3</accession>
<protein>
    <recommendedName>
        <fullName evidence="1">Integrator complex subunit 7 C-terminal domain-containing protein</fullName>
    </recommendedName>
</protein>
<comment type="caution">
    <text evidence="2">The sequence shown here is derived from an EMBL/GenBank/DDBJ whole genome shotgun (WGS) entry which is preliminary data.</text>
</comment>
<evidence type="ECO:0000313" key="3">
    <source>
        <dbReference type="Proteomes" id="UP001159405"/>
    </source>
</evidence>
<dbReference type="EMBL" id="CALNXK010000037">
    <property type="protein sequence ID" value="CAH3122476.1"/>
    <property type="molecule type" value="Genomic_DNA"/>
</dbReference>